<evidence type="ECO:0000313" key="1">
    <source>
        <dbReference type="EMBL" id="OLP89688.1"/>
    </source>
</evidence>
<dbReference type="AlphaFoldDB" id="A0A1Q9D3C7"/>
<gene>
    <name evidence="1" type="ORF">AK812_SmicGene28814</name>
</gene>
<proteinExistence type="predicted"/>
<name>A0A1Q9D3C7_SYMMI</name>
<accession>A0A1Q9D3C7</accession>
<dbReference type="OrthoDB" id="422131at2759"/>
<keyword evidence="2" id="KW-1185">Reference proteome</keyword>
<dbReference type="Proteomes" id="UP000186817">
    <property type="component" value="Unassembled WGS sequence"/>
</dbReference>
<organism evidence="1 2">
    <name type="scientific">Symbiodinium microadriaticum</name>
    <name type="common">Dinoflagellate</name>
    <name type="synonym">Zooxanthella microadriatica</name>
    <dbReference type="NCBI Taxonomy" id="2951"/>
    <lineage>
        <taxon>Eukaryota</taxon>
        <taxon>Sar</taxon>
        <taxon>Alveolata</taxon>
        <taxon>Dinophyceae</taxon>
        <taxon>Suessiales</taxon>
        <taxon>Symbiodiniaceae</taxon>
        <taxon>Symbiodinium</taxon>
    </lineage>
</organism>
<protein>
    <submittedName>
        <fullName evidence="1">Uncharacterized protein</fullName>
    </submittedName>
</protein>
<dbReference type="EMBL" id="LSRX01000749">
    <property type="protein sequence ID" value="OLP89688.1"/>
    <property type="molecule type" value="Genomic_DNA"/>
</dbReference>
<comment type="caution">
    <text evidence="1">The sequence shown here is derived from an EMBL/GenBank/DDBJ whole genome shotgun (WGS) entry which is preliminary data.</text>
</comment>
<reference evidence="1 2" key="1">
    <citation type="submission" date="2016-02" db="EMBL/GenBank/DDBJ databases">
        <title>Genome analysis of coral dinoflagellate symbionts highlights evolutionary adaptations to a symbiotic lifestyle.</title>
        <authorList>
            <person name="Aranda M."/>
            <person name="Li Y."/>
            <person name="Liew Y.J."/>
            <person name="Baumgarten S."/>
            <person name="Simakov O."/>
            <person name="Wilson M."/>
            <person name="Piel J."/>
            <person name="Ashoor H."/>
            <person name="Bougouffa S."/>
            <person name="Bajic V.B."/>
            <person name="Ryu T."/>
            <person name="Ravasi T."/>
            <person name="Bayer T."/>
            <person name="Micklem G."/>
            <person name="Kim H."/>
            <person name="Bhak J."/>
            <person name="Lajeunesse T.C."/>
            <person name="Voolstra C.R."/>
        </authorList>
    </citation>
    <scope>NUCLEOTIDE SEQUENCE [LARGE SCALE GENOMIC DNA]</scope>
    <source>
        <strain evidence="1 2">CCMP2467</strain>
    </source>
</reference>
<sequence>MFVRHSPLPDQHDRVGQQAVREYLLTEPLEDIWRVWLDFEKWQAPPERRKMDKDFNNVIPSKDLADILRRRPDLKTFVQSVIVQAVERKIATLRSKQK</sequence>
<evidence type="ECO:0000313" key="2">
    <source>
        <dbReference type="Proteomes" id="UP000186817"/>
    </source>
</evidence>